<evidence type="ECO:0000313" key="3">
    <source>
        <dbReference type="Proteomes" id="UP001241603"/>
    </source>
</evidence>
<sequence>MAAPVCTIDETGIHVPSYDSVLAYFQTEFRTIYGSDVDLGNDTQDGQWVAILALGHYDACTMAAAVYNSFSPSTGQGAGLSSNVKLNGISRAIPTNSMVDLTIVGQAGTIITSGIASDGTNRWFLPASVTVPPGGEIVVTATAEDAGAITAASGTITTIATPTRGWQTVTNVLAADPGAPVEKDADLRRRQRVSTALPSLTVLEGITGAVATIEGVTRYAPYENDTDVTDGDGVPAHSISMVVEGGDAQLIANAIAAKKTPGAYTYGTTAQTVVDRYGLAHTIRFFRPTAKRVKVRIALTSMIGYTSGIGDEIAAAVADYITALAIGGDVYLHRLYLPANLNGAADGTKYNITALTIAFDGDVLGTADLVLAFNEAAICDPADVTLVVT</sequence>
<evidence type="ECO:0000259" key="1">
    <source>
        <dbReference type="Pfam" id="PF04865"/>
    </source>
</evidence>
<evidence type="ECO:0000313" key="2">
    <source>
        <dbReference type="EMBL" id="MDQ0437944.1"/>
    </source>
</evidence>
<gene>
    <name evidence="2" type="ORF">QO014_002336</name>
</gene>
<dbReference type="EMBL" id="JAUSVO010000003">
    <property type="protein sequence ID" value="MDQ0437944.1"/>
    <property type="molecule type" value="Genomic_DNA"/>
</dbReference>
<feature type="domain" description="Baseplate protein J-like barrel" evidence="1">
    <location>
        <begin position="101"/>
        <end position="175"/>
    </location>
</feature>
<protein>
    <submittedName>
        <fullName evidence="2">Phage protein gp47/JayE</fullName>
    </submittedName>
</protein>
<dbReference type="Pfam" id="PF04865">
    <property type="entry name" value="Baseplate_J"/>
    <property type="match status" value="1"/>
</dbReference>
<keyword evidence="3" id="KW-1185">Reference proteome</keyword>
<comment type="caution">
    <text evidence="2">The sequence shown here is derived from an EMBL/GenBank/DDBJ whole genome shotgun (WGS) entry which is preliminary data.</text>
</comment>
<name>A0ABU0H6L6_9HYPH</name>
<dbReference type="RefSeq" id="WP_266348870.1">
    <property type="nucleotide sequence ID" value="NZ_JAPKNG010000003.1"/>
</dbReference>
<accession>A0ABU0H6L6</accession>
<organism evidence="2 3">
    <name type="scientific">Kaistia dalseonensis</name>
    <dbReference type="NCBI Taxonomy" id="410840"/>
    <lineage>
        <taxon>Bacteria</taxon>
        <taxon>Pseudomonadati</taxon>
        <taxon>Pseudomonadota</taxon>
        <taxon>Alphaproteobacteria</taxon>
        <taxon>Hyphomicrobiales</taxon>
        <taxon>Kaistiaceae</taxon>
        <taxon>Kaistia</taxon>
    </lineage>
</organism>
<reference evidence="2 3" key="1">
    <citation type="submission" date="2023-07" db="EMBL/GenBank/DDBJ databases">
        <title>Genomic Encyclopedia of Type Strains, Phase IV (KMG-IV): sequencing the most valuable type-strain genomes for metagenomic binning, comparative biology and taxonomic classification.</title>
        <authorList>
            <person name="Goeker M."/>
        </authorList>
    </citation>
    <scope>NUCLEOTIDE SEQUENCE [LARGE SCALE GENOMIC DNA]</scope>
    <source>
        <strain evidence="2 3">B6-8</strain>
    </source>
</reference>
<dbReference type="InterPro" id="IPR006949">
    <property type="entry name" value="Barrel_Baseplate_J-like"/>
</dbReference>
<dbReference type="Proteomes" id="UP001241603">
    <property type="component" value="Unassembled WGS sequence"/>
</dbReference>
<proteinExistence type="predicted"/>